<organism evidence="1 2">
    <name type="scientific">Stachybotrys elegans</name>
    <dbReference type="NCBI Taxonomy" id="80388"/>
    <lineage>
        <taxon>Eukaryota</taxon>
        <taxon>Fungi</taxon>
        <taxon>Dikarya</taxon>
        <taxon>Ascomycota</taxon>
        <taxon>Pezizomycotina</taxon>
        <taxon>Sordariomycetes</taxon>
        <taxon>Hypocreomycetidae</taxon>
        <taxon>Hypocreales</taxon>
        <taxon>Stachybotryaceae</taxon>
        <taxon>Stachybotrys</taxon>
    </lineage>
</organism>
<name>A0A8K0WRX8_9HYPO</name>
<dbReference type="GO" id="GO:0005783">
    <property type="term" value="C:endoplasmic reticulum"/>
    <property type="evidence" value="ECO:0007669"/>
    <property type="project" value="TreeGrafter"/>
</dbReference>
<dbReference type="PANTHER" id="PTHR43272:SF11">
    <property type="entry name" value="AMP-DEPENDENT SYNTHETASE_LIGASE DOMAIN-CONTAINING PROTEIN"/>
    <property type="match status" value="1"/>
</dbReference>
<dbReference type="GO" id="GO:0016020">
    <property type="term" value="C:membrane"/>
    <property type="evidence" value="ECO:0007669"/>
    <property type="project" value="TreeGrafter"/>
</dbReference>
<dbReference type="OrthoDB" id="4138492at2759"/>
<protein>
    <recommendedName>
        <fullName evidence="3">AMP-dependent synthetase/ligase domain-containing protein</fullName>
    </recommendedName>
</protein>
<keyword evidence="2" id="KW-1185">Reference proteome</keyword>
<dbReference type="PANTHER" id="PTHR43272">
    <property type="entry name" value="LONG-CHAIN-FATTY-ACID--COA LIGASE"/>
    <property type="match status" value="1"/>
</dbReference>
<evidence type="ECO:0008006" key="3">
    <source>
        <dbReference type="Google" id="ProtNLM"/>
    </source>
</evidence>
<dbReference type="AlphaFoldDB" id="A0A8K0WRX8"/>
<dbReference type="EMBL" id="JAGPNK010000007">
    <property type="protein sequence ID" value="KAH7318505.1"/>
    <property type="molecule type" value="Genomic_DNA"/>
</dbReference>
<proteinExistence type="predicted"/>
<dbReference type="Gene3D" id="3.40.50.12780">
    <property type="entry name" value="N-terminal domain of ligase-like"/>
    <property type="match status" value="1"/>
</dbReference>
<gene>
    <name evidence="1" type="ORF">B0I35DRAFT_409390</name>
</gene>
<dbReference type="Proteomes" id="UP000813444">
    <property type="component" value="Unassembled WGS sequence"/>
</dbReference>
<sequence length="565" mass="60325">MGFLESLDSGITDFVGQWNGYSTGLVTLLVAIVSYRIVSHREPDVHPLLLAKQASASTVRNEGESAVYRSHAAPHSMPLNGGLNVKDPGASKWARGRDGDLRDVWRKATGATAGEADKVARAKISTVLGSEKVVEHRLEDITRQINLIGQYIAEQGGIRVAIYLPNSVEFLVTLLACSFYPNLTTVLIPFDVPSDELISMLRRSAVDTVVTAPGAFPFDTVVSAYPALRQLIWVVDKGNNHLDWNEIPEGTGGSVNVATWQEIINDAPTAAGNELPALDSSNVPQDIVTFWQTKQGQMEEMVRFSQANLVSGISGQLAAIPTKERLGPSDIFLPADSLANVHTLVLTMAALWSNSSVAFTSVAGKSPDLVLATQGIAPTVVVASPATMLKLHKESTARLSSPLAQASHYLSTRALTLEGVLSPANPLSTFAVAARPTIGSTPNKLRLLYVAERAGTDNPRLLPGVLSDLRIFTGSKIVYALTAPRVAGAVSQTALYDYRVDEDGQTHFGAPVTSLEIFLKDSGAHKTTEEKIEGEIFVRGPAVAGGEASLGVIGRIKDDNTLAYV</sequence>
<dbReference type="InterPro" id="IPR042099">
    <property type="entry name" value="ANL_N_sf"/>
</dbReference>
<comment type="caution">
    <text evidence="1">The sequence shown here is derived from an EMBL/GenBank/DDBJ whole genome shotgun (WGS) entry which is preliminary data.</text>
</comment>
<evidence type="ECO:0000313" key="2">
    <source>
        <dbReference type="Proteomes" id="UP000813444"/>
    </source>
</evidence>
<accession>A0A8K0WRX8</accession>
<dbReference type="SUPFAM" id="SSF56801">
    <property type="entry name" value="Acetyl-CoA synthetase-like"/>
    <property type="match status" value="1"/>
</dbReference>
<dbReference type="GO" id="GO:0004467">
    <property type="term" value="F:long-chain fatty acid-CoA ligase activity"/>
    <property type="evidence" value="ECO:0007669"/>
    <property type="project" value="TreeGrafter"/>
</dbReference>
<reference evidence="1" key="1">
    <citation type="journal article" date="2021" name="Nat. Commun.">
        <title>Genetic determinants of endophytism in the Arabidopsis root mycobiome.</title>
        <authorList>
            <person name="Mesny F."/>
            <person name="Miyauchi S."/>
            <person name="Thiergart T."/>
            <person name="Pickel B."/>
            <person name="Atanasova L."/>
            <person name="Karlsson M."/>
            <person name="Huettel B."/>
            <person name="Barry K.W."/>
            <person name="Haridas S."/>
            <person name="Chen C."/>
            <person name="Bauer D."/>
            <person name="Andreopoulos W."/>
            <person name="Pangilinan J."/>
            <person name="LaButti K."/>
            <person name="Riley R."/>
            <person name="Lipzen A."/>
            <person name="Clum A."/>
            <person name="Drula E."/>
            <person name="Henrissat B."/>
            <person name="Kohler A."/>
            <person name="Grigoriev I.V."/>
            <person name="Martin F.M."/>
            <person name="Hacquard S."/>
        </authorList>
    </citation>
    <scope>NUCLEOTIDE SEQUENCE</scope>
    <source>
        <strain evidence="1">MPI-CAGE-CH-0235</strain>
    </source>
</reference>
<evidence type="ECO:0000313" key="1">
    <source>
        <dbReference type="EMBL" id="KAH7318505.1"/>
    </source>
</evidence>